<evidence type="ECO:0000313" key="3">
    <source>
        <dbReference type="Proteomes" id="UP000193642"/>
    </source>
</evidence>
<comment type="caution">
    <text evidence="2">The sequence shown here is derived from an EMBL/GenBank/DDBJ whole genome shotgun (WGS) entry which is preliminary data.</text>
</comment>
<reference evidence="2 3" key="1">
    <citation type="submission" date="2016-07" db="EMBL/GenBank/DDBJ databases">
        <title>Pervasive Adenine N6-methylation of Active Genes in Fungi.</title>
        <authorList>
            <consortium name="DOE Joint Genome Institute"/>
            <person name="Mondo S.J."/>
            <person name="Dannebaum R.O."/>
            <person name="Kuo R.C."/>
            <person name="Labutti K."/>
            <person name="Haridas S."/>
            <person name="Kuo A."/>
            <person name="Salamov A."/>
            <person name="Ahrendt S.R."/>
            <person name="Lipzen A."/>
            <person name="Sullivan W."/>
            <person name="Andreopoulos W.B."/>
            <person name="Clum A."/>
            <person name="Lindquist E."/>
            <person name="Daum C."/>
            <person name="Ramamoorthy G.K."/>
            <person name="Gryganskyi A."/>
            <person name="Culley D."/>
            <person name="Magnuson J.K."/>
            <person name="James T.Y."/>
            <person name="O'Malley M.A."/>
            <person name="Stajich J.E."/>
            <person name="Spatafora J.W."/>
            <person name="Visel A."/>
            <person name="Grigoriev I.V."/>
        </authorList>
    </citation>
    <scope>NUCLEOTIDE SEQUENCE [LARGE SCALE GENOMIC DNA]</scope>
    <source>
        <strain evidence="2 3">JEL800</strain>
    </source>
</reference>
<feature type="transmembrane region" description="Helical" evidence="1">
    <location>
        <begin position="27"/>
        <end position="52"/>
    </location>
</feature>
<organism evidence="2 3">
    <name type="scientific">Rhizoclosmatium globosum</name>
    <dbReference type="NCBI Taxonomy" id="329046"/>
    <lineage>
        <taxon>Eukaryota</taxon>
        <taxon>Fungi</taxon>
        <taxon>Fungi incertae sedis</taxon>
        <taxon>Chytridiomycota</taxon>
        <taxon>Chytridiomycota incertae sedis</taxon>
        <taxon>Chytridiomycetes</taxon>
        <taxon>Chytridiales</taxon>
        <taxon>Chytriomycetaceae</taxon>
        <taxon>Rhizoclosmatium</taxon>
    </lineage>
</organism>
<name>A0A1Y2C958_9FUNG</name>
<evidence type="ECO:0000313" key="2">
    <source>
        <dbReference type="EMBL" id="ORY43476.1"/>
    </source>
</evidence>
<keyword evidence="1" id="KW-0472">Membrane</keyword>
<keyword evidence="1" id="KW-0812">Transmembrane</keyword>
<dbReference type="EMBL" id="MCGO01000025">
    <property type="protein sequence ID" value="ORY43476.1"/>
    <property type="molecule type" value="Genomic_DNA"/>
</dbReference>
<keyword evidence="3" id="KW-1185">Reference proteome</keyword>
<dbReference type="AlphaFoldDB" id="A0A1Y2C958"/>
<accession>A0A1Y2C958</accession>
<gene>
    <name evidence="2" type="ORF">BCR33DRAFT_717683</name>
</gene>
<dbReference type="OrthoDB" id="2122814at2759"/>
<protein>
    <submittedName>
        <fullName evidence="2">Uncharacterized protein</fullName>
    </submittedName>
</protein>
<keyword evidence="1" id="KW-1133">Transmembrane helix</keyword>
<proteinExistence type="predicted"/>
<feature type="non-terminal residue" evidence="2">
    <location>
        <position position="276"/>
    </location>
</feature>
<evidence type="ECO:0000256" key="1">
    <source>
        <dbReference type="SAM" id="Phobius"/>
    </source>
</evidence>
<dbReference type="Proteomes" id="UP000193642">
    <property type="component" value="Unassembled WGS sequence"/>
</dbReference>
<sequence length="276" mass="30928">MEISLSGLISTAVRVFSSEDAGASSFIPVAGIMSLFNAFCIAYNALFIRSFFLDGSNCWSGQRATNVCSHMFYLSFDLFLLYKTYTLSLHSKVVLVAMTVILLHRIVWTVWDIIKSQGVWDDSAQNCEYVQYPTTGIGYNSADIISDSFCTLTAILLNYKSLVTGPVTDSIKVIVQENILRSFVVVTVNSFELYAATNWTDPYLTLLAFLIQNYTYARCLNAELFWIEARKTAAGQTTSMSTTGSQIAPAALRAPRRKERPQLRTRRISRNLPAFF</sequence>